<reference evidence="7 8" key="1">
    <citation type="submission" date="2020-02" db="EMBL/GenBank/DDBJ databases">
        <authorList>
            <person name="Kim M.K."/>
        </authorList>
    </citation>
    <scope>NUCLEOTIDE SEQUENCE [LARGE SCALE GENOMIC DNA]</scope>
    <source>
        <strain evidence="7 8">17J57-3</strain>
    </source>
</reference>
<sequence>MTQQNQQQPIPSPAGAHRRGKRILAGLFLVSLAAGGGWYWMQSSKAEAAASEAKKPKPQPVYELGASDVAAIEARELRVVLPLSGTLTPQAQATVKAKVAAVVDAMLVAEGMPVRKGQVVARLDTGDLRARLMTQQAAQDEARAKLALARKTHDTNRALLNQKYISQTAFDAAENSVELAQAALKSADSQLDMARRALDDATIRAPFDGIVSKRFVQVGEKVSPDTPVFALVDLKELVFEAQVPAGEIPRVHAGQEVAFGVDGFGGRSFRGSVARINPTAEQGSRAMTVYVAVDNKDGALRGGMFAKGGLVLEKSAPAPLLPLNALRQADNAAVAYKVQQGRLVAQPLKLGLRNDDDGMVEVVEGLREGDHVLVARIDALKPGSAVKLPARAANASARLETAGGVPGKS</sequence>
<evidence type="ECO:0000256" key="2">
    <source>
        <dbReference type="ARBA" id="ARBA00023054"/>
    </source>
</evidence>
<feature type="transmembrane region" description="Helical" evidence="4">
    <location>
        <begin position="23"/>
        <end position="41"/>
    </location>
</feature>
<comment type="similarity">
    <text evidence="1">Belongs to the membrane fusion protein (MFP) (TC 8.A.1) family.</text>
</comment>
<dbReference type="GO" id="GO:0015562">
    <property type="term" value="F:efflux transmembrane transporter activity"/>
    <property type="evidence" value="ECO:0007669"/>
    <property type="project" value="TreeGrafter"/>
</dbReference>
<dbReference type="Proteomes" id="UP000482155">
    <property type="component" value="Unassembled WGS sequence"/>
</dbReference>
<dbReference type="GO" id="GO:0030313">
    <property type="term" value="C:cell envelope"/>
    <property type="evidence" value="ECO:0007669"/>
    <property type="project" value="UniProtKB-SubCell"/>
</dbReference>
<dbReference type="Pfam" id="PF25954">
    <property type="entry name" value="Beta-barrel_RND_2"/>
    <property type="match status" value="1"/>
</dbReference>
<dbReference type="GO" id="GO:1990961">
    <property type="term" value="P:xenobiotic detoxification by transmembrane export across the plasma membrane"/>
    <property type="evidence" value="ECO:0007669"/>
    <property type="project" value="InterPro"/>
</dbReference>
<evidence type="ECO:0000256" key="1">
    <source>
        <dbReference type="ARBA" id="ARBA00009477"/>
    </source>
</evidence>
<protein>
    <submittedName>
        <fullName evidence="7">Efflux RND transporter periplasmic adaptor subunit</fullName>
    </submittedName>
</protein>
<dbReference type="InterPro" id="IPR006143">
    <property type="entry name" value="RND_pump_MFP"/>
</dbReference>
<feature type="domain" description="CusB-like beta-barrel" evidence="5">
    <location>
        <begin position="240"/>
        <end position="308"/>
    </location>
</feature>
<dbReference type="InterPro" id="IPR058792">
    <property type="entry name" value="Beta-barrel_RND_2"/>
</dbReference>
<dbReference type="GO" id="GO:0019898">
    <property type="term" value="C:extrinsic component of membrane"/>
    <property type="evidence" value="ECO:0007669"/>
    <property type="project" value="InterPro"/>
</dbReference>
<evidence type="ECO:0000313" key="7">
    <source>
        <dbReference type="EMBL" id="NEX61708.1"/>
    </source>
</evidence>
<dbReference type="PANTHER" id="PTHR30469:SF15">
    <property type="entry name" value="HLYD FAMILY OF SECRETION PROTEINS"/>
    <property type="match status" value="1"/>
</dbReference>
<evidence type="ECO:0000259" key="6">
    <source>
        <dbReference type="Pfam" id="PF25973"/>
    </source>
</evidence>
<dbReference type="Gene3D" id="6.10.140.1990">
    <property type="match status" value="1"/>
</dbReference>
<dbReference type="NCBIfam" id="TIGR01730">
    <property type="entry name" value="RND_mfp"/>
    <property type="match status" value="1"/>
</dbReference>
<evidence type="ECO:0000313" key="8">
    <source>
        <dbReference type="Proteomes" id="UP000482155"/>
    </source>
</evidence>
<dbReference type="Pfam" id="PF25973">
    <property type="entry name" value="BSH_CzcB"/>
    <property type="match status" value="1"/>
</dbReference>
<keyword evidence="4" id="KW-1133">Transmembrane helix</keyword>
<evidence type="ECO:0000256" key="4">
    <source>
        <dbReference type="SAM" id="Phobius"/>
    </source>
</evidence>
<dbReference type="PANTHER" id="PTHR30469">
    <property type="entry name" value="MULTIDRUG RESISTANCE PROTEIN MDTA"/>
    <property type="match status" value="1"/>
</dbReference>
<feature type="domain" description="CzcB-like barrel-sandwich hybrid" evidence="6">
    <location>
        <begin position="93"/>
        <end position="233"/>
    </location>
</feature>
<dbReference type="RefSeq" id="WP_163963170.1">
    <property type="nucleotide sequence ID" value="NZ_JAAIVB010000037.1"/>
</dbReference>
<comment type="caution">
    <text evidence="7">The sequence shown here is derived from an EMBL/GenBank/DDBJ whole genome shotgun (WGS) entry which is preliminary data.</text>
</comment>
<dbReference type="Gene3D" id="2.40.420.20">
    <property type="match status" value="1"/>
</dbReference>
<keyword evidence="4" id="KW-0472">Membrane</keyword>
<dbReference type="SUPFAM" id="SSF111369">
    <property type="entry name" value="HlyD-like secretion proteins"/>
    <property type="match status" value="1"/>
</dbReference>
<keyword evidence="4" id="KW-0812">Transmembrane</keyword>
<dbReference type="Gene3D" id="2.40.30.170">
    <property type="match status" value="1"/>
</dbReference>
<dbReference type="InterPro" id="IPR058647">
    <property type="entry name" value="BSH_CzcB-like"/>
</dbReference>
<name>A0A6B3SMM4_9BURK</name>
<dbReference type="EMBL" id="JAAIVB010000037">
    <property type="protein sequence ID" value="NEX61708.1"/>
    <property type="molecule type" value="Genomic_DNA"/>
</dbReference>
<evidence type="ECO:0000256" key="3">
    <source>
        <dbReference type="SAM" id="Coils"/>
    </source>
</evidence>
<dbReference type="InterPro" id="IPR030190">
    <property type="entry name" value="MacA_alpha-hairpin_sf"/>
</dbReference>
<organism evidence="7 8">
    <name type="scientific">Noviherbaspirillum galbum</name>
    <dbReference type="NCBI Taxonomy" id="2709383"/>
    <lineage>
        <taxon>Bacteria</taxon>
        <taxon>Pseudomonadati</taxon>
        <taxon>Pseudomonadota</taxon>
        <taxon>Betaproteobacteria</taxon>
        <taxon>Burkholderiales</taxon>
        <taxon>Oxalobacteraceae</taxon>
        <taxon>Noviherbaspirillum</taxon>
    </lineage>
</organism>
<feature type="coiled-coil region" evidence="3">
    <location>
        <begin position="170"/>
        <end position="204"/>
    </location>
</feature>
<keyword evidence="2 3" id="KW-0175">Coiled coil</keyword>
<keyword evidence="8" id="KW-1185">Reference proteome</keyword>
<evidence type="ECO:0000259" key="5">
    <source>
        <dbReference type="Pfam" id="PF25954"/>
    </source>
</evidence>
<gene>
    <name evidence="7" type="ORF">G3574_11510</name>
</gene>
<dbReference type="GO" id="GO:1990195">
    <property type="term" value="C:macrolide transmembrane transporter complex"/>
    <property type="evidence" value="ECO:0007669"/>
    <property type="project" value="InterPro"/>
</dbReference>
<dbReference type="AlphaFoldDB" id="A0A6B3SMM4"/>
<accession>A0A6B3SMM4</accession>
<dbReference type="GO" id="GO:1990281">
    <property type="term" value="C:efflux pump complex"/>
    <property type="evidence" value="ECO:0007669"/>
    <property type="project" value="TreeGrafter"/>
</dbReference>
<dbReference type="FunFam" id="2.40.30.170:FF:000010">
    <property type="entry name" value="Efflux RND transporter periplasmic adaptor subunit"/>
    <property type="match status" value="1"/>
</dbReference>
<dbReference type="Gene3D" id="2.40.50.100">
    <property type="match status" value="1"/>
</dbReference>
<proteinExistence type="inferred from homology"/>